<sequence>MAAAAAPKKHLGVTEPISLAGPQPIDLRQSAVLEEYLVEAKLYESADEATHREEVLGTLDALIKKWVFKQSMQRHGFSEQMASEVNAKIFTFGSYRLGVHGPSADIDTLCIGPRHITREEDFFGGLVPMLRELPEVTELQPVPDANVPVIKMMFAGVDIDLLYARLATPTVPDDFDITQESVLRNIDDQSVKSLNGCRVTDMILRLVPNIAHFRTVLRALKLWAKKRGVYSNVMGFLGGVNWAILAGRVCQLYPNAAPSTLLARFFRVMSLWRWPNPILLTDIDPGSLGLQIWDPRVNPRDRAHLFPIITPAYPCMNSSYNVSDSTKRVMALEFERGLRIMNEIERQKTPKYEQLFEPAPFFTLYKNYLQIDVASASEEQQNVWLGWATSRMRQLVMKVERCTNGALQVHPNPKEFTLSETATSFFMGLHKMPKTEDGVQRQVDLSPAVKEFKAAVMQWMSWKPGMDIQVQHIKRKQVPEWARGGEPPKEAAPAAAPAAVADAQAPANGNAGGDAEQTAAPSEGAATEGANGAAEEQDGAAAPATGAAPSADGGKRKREDGDGANDGDANGAATEGAGEDDVIGGGAKRAKTHADDSGAAPEAAEGEGDATVSGSDPQAGEGEAKDIVEDDEKVDEEGKPGSVKPKAVSYADMAKRQPSGFELNSSVAGTGAAAAAAGAAVPPSQPAQAKKPVIKLAKR</sequence>
<keyword evidence="10" id="KW-0067">ATP-binding</keyword>
<evidence type="ECO:0000256" key="10">
    <source>
        <dbReference type="ARBA" id="ARBA00022840"/>
    </source>
</evidence>
<dbReference type="AlphaFoldDB" id="A0A7R9TUI8"/>
<keyword evidence="8" id="KW-0479">Metal-binding</keyword>
<evidence type="ECO:0000259" key="16">
    <source>
        <dbReference type="Pfam" id="PF20750"/>
    </source>
</evidence>
<comment type="cofactor">
    <cofactor evidence="2">
        <name>Mg(2+)</name>
        <dbReference type="ChEBI" id="CHEBI:18420"/>
    </cofactor>
</comment>
<organism evidence="17">
    <name type="scientific">Prasinoderma coloniale</name>
    <dbReference type="NCBI Taxonomy" id="156133"/>
    <lineage>
        <taxon>Eukaryota</taxon>
        <taxon>Viridiplantae</taxon>
        <taxon>Prasinodermophyta</taxon>
        <taxon>Prasinodermophyceae</taxon>
        <taxon>Prasinodermales</taxon>
        <taxon>Prasinodermaceae</taxon>
        <taxon>Prasinoderma</taxon>
    </lineage>
</organism>
<keyword evidence="6" id="KW-0507">mRNA processing</keyword>
<evidence type="ECO:0000256" key="7">
    <source>
        <dbReference type="ARBA" id="ARBA00022679"/>
    </source>
</evidence>
<keyword evidence="9" id="KW-0547">Nucleotide-binding</keyword>
<dbReference type="InterPro" id="IPR007010">
    <property type="entry name" value="PolA_pol_RNA-bd_dom"/>
</dbReference>
<dbReference type="Gene3D" id="3.30.460.10">
    <property type="entry name" value="Beta Polymerase, domain 2"/>
    <property type="match status" value="1"/>
</dbReference>
<dbReference type="Pfam" id="PF04926">
    <property type="entry name" value="PAP_RNA-bind"/>
    <property type="match status" value="2"/>
</dbReference>
<feature type="domain" description="Poly(A) polymerase RNA-binding" evidence="14">
    <location>
        <begin position="361"/>
        <end position="420"/>
    </location>
</feature>
<dbReference type="GO" id="GO:0005634">
    <property type="term" value="C:nucleus"/>
    <property type="evidence" value="ECO:0007669"/>
    <property type="project" value="UniProtKB-SubCell"/>
</dbReference>
<dbReference type="EC" id="2.7.7.19" evidence="5"/>
<dbReference type="GO" id="GO:0031123">
    <property type="term" value="P:RNA 3'-end processing"/>
    <property type="evidence" value="ECO:0007669"/>
    <property type="project" value="InterPro"/>
</dbReference>
<evidence type="ECO:0000256" key="4">
    <source>
        <dbReference type="ARBA" id="ARBA00010912"/>
    </source>
</evidence>
<protein>
    <recommendedName>
        <fullName evidence="5">polynucleotide adenylyltransferase</fullName>
        <ecNumber evidence="5">2.7.7.19</ecNumber>
    </recommendedName>
</protein>
<feature type="compositionally biased region" description="Low complexity" evidence="13">
    <location>
        <begin position="523"/>
        <end position="552"/>
    </location>
</feature>
<comment type="cofactor">
    <cofactor evidence="1">
        <name>Mn(2+)</name>
        <dbReference type="ChEBI" id="CHEBI:29035"/>
    </cofactor>
</comment>
<dbReference type="CDD" id="cd05402">
    <property type="entry name" value="NT_PAP_TUTase"/>
    <property type="match status" value="1"/>
</dbReference>
<dbReference type="GO" id="GO:0003723">
    <property type="term" value="F:RNA binding"/>
    <property type="evidence" value="ECO:0007669"/>
    <property type="project" value="InterPro"/>
</dbReference>
<dbReference type="EMBL" id="HBDZ01011941">
    <property type="protein sequence ID" value="CAD8245434.1"/>
    <property type="molecule type" value="Transcribed_RNA"/>
</dbReference>
<evidence type="ECO:0000256" key="11">
    <source>
        <dbReference type="ARBA" id="ARBA00022842"/>
    </source>
</evidence>
<evidence type="ECO:0000259" key="14">
    <source>
        <dbReference type="Pfam" id="PF04926"/>
    </source>
</evidence>
<dbReference type="InterPro" id="IPR007012">
    <property type="entry name" value="PolA_pol_cen_dom"/>
</dbReference>
<dbReference type="Pfam" id="PF04928">
    <property type="entry name" value="PAP_central"/>
    <property type="match status" value="1"/>
</dbReference>
<dbReference type="PANTHER" id="PTHR10682:SF10">
    <property type="entry name" value="POLYNUCLEOTIDE ADENYLYLTRANSFERASE"/>
    <property type="match status" value="1"/>
</dbReference>
<accession>A0A7R9TUI8</accession>
<evidence type="ECO:0000313" key="17">
    <source>
        <dbReference type="EMBL" id="CAD8245434.1"/>
    </source>
</evidence>
<dbReference type="GO" id="GO:1990817">
    <property type="term" value="F:poly(A) RNA polymerase activity"/>
    <property type="evidence" value="ECO:0007669"/>
    <property type="project" value="UniProtKB-EC"/>
</dbReference>
<reference evidence="17" key="1">
    <citation type="submission" date="2021-01" db="EMBL/GenBank/DDBJ databases">
        <authorList>
            <person name="Corre E."/>
            <person name="Pelletier E."/>
            <person name="Niang G."/>
            <person name="Scheremetjew M."/>
            <person name="Finn R."/>
            <person name="Kale V."/>
            <person name="Holt S."/>
            <person name="Cochrane G."/>
            <person name="Meng A."/>
            <person name="Brown T."/>
            <person name="Cohen L."/>
        </authorList>
    </citation>
    <scope>NUCLEOTIDE SEQUENCE</scope>
    <source>
        <strain evidence="17">CCMP1413</strain>
    </source>
</reference>
<dbReference type="Gene3D" id="1.10.1410.10">
    <property type="match status" value="1"/>
</dbReference>
<keyword evidence="7" id="KW-0808">Transferase</keyword>
<evidence type="ECO:0000256" key="2">
    <source>
        <dbReference type="ARBA" id="ARBA00001946"/>
    </source>
</evidence>
<dbReference type="GO" id="GO:0006397">
    <property type="term" value="P:mRNA processing"/>
    <property type="evidence" value="ECO:0007669"/>
    <property type="project" value="UniProtKB-KW"/>
</dbReference>
<feature type="region of interest" description="Disordered" evidence="13">
    <location>
        <begin position="482"/>
        <end position="651"/>
    </location>
</feature>
<dbReference type="InterPro" id="IPR043519">
    <property type="entry name" value="NT_sf"/>
</dbReference>
<evidence type="ECO:0000256" key="3">
    <source>
        <dbReference type="ARBA" id="ARBA00004123"/>
    </source>
</evidence>
<dbReference type="SUPFAM" id="SSF55003">
    <property type="entry name" value="PAP/Archaeal CCA-adding enzyme, C-terminal domain"/>
    <property type="match status" value="1"/>
</dbReference>
<dbReference type="InterPro" id="IPR048840">
    <property type="entry name" value="PolA_pol_NTPase"/>
</dbReference>
<gene>
    <name evidence="17" type="ORF">PCOL08062_LOCUS9148</name>
</gene>
<feature type="compositionally biased region" description="Low complexity" evidence="13">
    <location>
        <begin position="566"/>
        <end position="576"/>
    </location>
</feature>
<evidence type="ECO:0000256" key="8">
    <source>
        <dbReference type="ARBA" id="ARBA00022723"/>
    </source>
</evidence>
<dbReference type="SUPFAM" id="SSF81631">
    <property type="entry name" value="PAP/OAS1 substrate-binding domain"/>
    <property type="match status" value="1"/>
</dbReference>
<dbReference type="Gene3D" id="3.30.70.590">
    <property type="entry name" value="Poly(A) polymerase predicted RNA binding domain"/>
    <property type="match status" value="2"/>
</dbReference>
<keyword evidence="11" id="KW-0460">Magnesium</keyword>
<dbReference type="SUPFAM" id="SSF81301">
    <property type="entry name" value="Nucleotidyltransferase"/>
    <property type="match status" value="1"/>
</dbReference>
<feature type="domain" description="Poly(A) polymerase nucleotidyltransferase" evidence="16">
    <location>
        <begin position="12"/>
        <end position="207"/>
    </location>
</feature>
<dbReference type="FunFam" id="1.10.1410.10:FF:000001">
    <property type="entry name" value="Putative poly(A) polymerase gamma"/>
    <property type="match status" value="1"/>
</dbReference>
<feature type="region of interest" description="Disordered" evidence="13">
    <location>
        <begin position="673"/>
        <end position="699"/>
    </location>
</feature>
<evidence type="ECO:0000256" key="9">
    <source>
        <dbReference type="ARBA" id="ARBA00022741"/>
    </source>
</evidence>
<feature type="domain" description="Poly(A) polymerase central" evidence="15">
    <location>
        <begin position="212"/>
        <end position="357"/>
    </location>
</feature>
<name>A0A7R9TUI8_9VIRI</name>
<comment type="subcellular location">
    <subcellularLocation>
        <location evidence="3">Nucleus</location>
    </subcellularLocation>
</comment>
<evidence type="ECO:0000256" key="12">
    <source>
        <dbReference type="ARBA" id="ARBA00023242"/>
    </source>
</evidence>
<dbReference type="GO" id="GO:0005524">
    <property type="term" value="F:ATP binding"/>
    <property type="evidence" value="ECO:0007669"/>
    <property type="project" value="UniProtKB-KW"/>
</dbReference>
<dbReference type="InterPro" id="IPR011068">
    <property type="entry name" value="NuclTrfase_I-like_C"/>
</dbReference>
<feature type="compositionally biased region" description="Low complexity" evidence="13">
    <location>
        <begin position="673"/>
        <end position="689"/>
    </location>
</feature>
<dbReference type="Pfam" id="PF20750">
    <property type="entry name" value="PAP_NTPase"/>
    <property type="match status" value="1"/>
</dbReference>
<proteinExistence type="inferred from homology"/>
<evidence type="ECO:0000256" key="6">
    <source>
        <dbReference type="ARBA" id="ARBA00022664"/>
    </source>
</evidence>
<evidence type="ECO:0000256" key="5">
    <source>
        <dbReference type="ARBA" id="ARBA00012388"/>
    </source>
</evidence>
<comment type="similarity">
    <text evidence="4">Belongs to the poly(A) polymerase family.</text>
</comment>
<feature type="domain" description="Poly(A) polymerase RNA-binding" evidence="14">
    <location>
        <begin position="422"/>
        <end position="482"/>
    </location>
</feature>
<keyword evidence="12" id="KW-0539">Nucleus</keyword>
<evidence type="ECO:0000256" key="13">
    <source>
        <dbReference type="SAM" id="MobiDB-lite"/>
    </source>
</evidence>
<dbReference type="GO" id="GO:0046872">
    <property type="term" value="F:metal ion binding"/>
    <property type="evidence" value="ECO:0007669"/>
    <property type="project" value="UniProtKB-KW"/>
</dbReference>
<evidence type="ECO:0000259" key="15">
    <source>
        <dbReference type="Pfam" id="PF04928"/>
    </source>
</evidence>
<feature type="compositionally biased region" description="Low complexity" evidence="13">
    <location>
        <begin position="491"/>
        <end position="515"/>
    </location>
</feature>
<dbReference type="FunFam" id="3.30.460.10:FF:000002">
    <property type="entry name" value="Poly(A) polymerase alpha, putative"/>
    <property type="match status" value="1"/>
</dbReference>
<dbReference type="PANTHER" id="PTHR10682">
    <property type="entry name" value="POLY A POLYMERASE"/>
    <property type="match status" value="1"/>
</dbReference>
<evidence type="ECO:0000256" key="1">
    <source>
        <dbReference type="ARBA" id="ARBA00001936"/>
    </source>
</evidence>